<keyword evidence="1" id="KW-0472">Membrane</keyword>
<organism evidence="2 3">
    <name type="scientific">Alkalibacterium subtropicum</name>
    <dbReference type="NCBI Taxonomy" id="753702"/>
    <lineage>
        <taxon>Bacteria</taxon>
        <taxon>Bacillati</taxon>
        <taxon>Bacillota</taxon>
        <taxon>Bacilli</taxon>
        <taxon>Lactobacillales</taxon>
        <taxon>Carnobacteriaceae</taxon>
        <taxon>Alkalibacterium</taxon>
    </lineage>
</organism>
<sequence length="238" mass="27431">MENPFSLSHIKNVGFNANLIKIIAITSMFVDHFSRVITEEGTATSWSLHLFGRLAAPLIAYLVAEGHHYTSDKQAYAKRLFVFALISHIPYVVYFNFGFFQATSVFWSLLMGLIALTAATTDELADIWKVLIVGASLILAAPANWNYIAVLWVLNFGLFRERMGFKLTGFAVITLLFYIIPGLQQYGAEVTYRFGSLLALPFFYYYNRKPGKRTWFTKWAFYWFYPLHLIFLYALKMF</sequence>
<keyword evidence="1" id="KW-0812">Transmembrane</keyword>
<dbReference type="EMBL" id="FOLT01000019">
    <property type="protein sequence ID" value="SFC69095.1"/>
    <property type="molecule type" value="Genomic_DNA"/>
</dbReference>
<keyword evidence="1" id="KW-1133">Transmembrane helix</keyword>
<gene>
    <name evidence="2" type="ORF">SAMN04488102_1197</name>
</gene>
<evidence type="ECO:0000313" key="2">
    <source>
        <dbReference type="EMBL" id="SFC69095.1"/>
    </source>
</evidence>
<dbReference type="Pfam" id="PF05857">
    <property type="entry name" value="TraX"/>
    <property type="match status" value="1"/>
</dbReference>
<feature type="transmembrane region" description="Helical" evidence="1">
    <location>
        <begin position="46"/>
        <end position="64"/>
    </location>
</feature>
<feature type="transmembrane region" description="Helical" evidence="1">
    <location>
        <begin position="76"/>
        <end position="93"/>
    </location>
</feature>
<protein>
    <submittedName>
        <fullName evidence="2">TraX protein</fullName>
    </submittedName>
</protein>
<dbReference type="RefSeq" id="WP_177188701.1">
    <property type="nucleotide sequence ID" value="NZ_FOLT01000019.1"/>
</dbReference>
<dbReference type="AlphaFoldDB" id="A0A1I1L808"/>
<feature type="transmembrane region" description="Helical" evidence="1">
    <location>
        <begin position="190"/>
        <end position="207"/>
    </location>
</feature>
<evidence type="ECO:0000313" key="3">
    <source>
        <dbReference type="Proteomes" id="UP000199612"/>
    </source>
</evidence>
<proteinExistence type="predicted"/>
<feature type="transmembrane region" description="Helical" evidence="1">
    <location>
        <begin position="130"/>
        <end position="153"/>
    </location>
</feature>
<feature type="transmembrane region" description="Helical" evidence="1">
    <location>
        <begin position="165"/>
        <end position="183"/>
    </location>
</feature>
<feature type="transmembrane region" description="Helical" evidence="1">
    <location>
        <begin position="219"/>
        <end position="235"/>
    </location>
</feature>
<dbReference type="STRING" id="753702.SAMN04488102_1197"/>
<accession>A0A1I1L808</accession>
<reference evidence="3" key="1">
    <citation type="submission" date="2016-10" db="EMBL/GenBank/DDBJ databases">
        <authorList>
            <person name="Varghese N."/>
            <person name="Submissions S."/>
        </authorList>
    </citation>
    <scope>NUCLEOTIDE SEQUENCE [LARGE SCALE GENOMIC DNA]</scope>
    <source>
        <strain evidence="3">DSM 23664</strain>
    </source>
</reference>
<dbReference type="Proteomes" id="UP000199612">
    <property type="component" value="Unassembled WGS sequence"/>
</dbReference>
<dbReference type="InterPro" id="IPR008875">
    <property type="entry name" value="TraX"/>
</dbReference>
<keyword evidence="3" id="KW-1185">Reference proteome</keyword>
<evidence type="ECO:0000256" key="1">
    <source>
        <dbReference type="SAM" id="Phobius"/>
    </source>
</evidence>
<name>A0A1I1L808_9LACT</name>